<keyword evidence="1" id="KW-0805">Transcription regulation</keyword>
<dbReference type="GO" id="GO:0003677">
    <property type="term" value="F:DNA binding"/>
    <property type="evidence" value="ECO:0007669"/>
    <property type="project" value="UniProtKB-UniRule"/>
</dbReference>
<dbReference type="Proteomes" id="UP000320011">
    <property type="component" value="Unassembled WGS sequence"/>
</dbReference>
<evidence type="ECO:0000256" key="2">
    <source>
        <dbReference type="ARBA" id="ARBA00023125"/>
    </source>
</evidence>
<dbReference type="InterPro" id="IPR009057">
    <property type="entry name" value="Homeodomain-like_sf"/>
</dbReference>
<dbReference type="InterPro" id="IPR054156">
    <property type="entry name" value="YxaF_TetR_C"/>
</dbReference>
<evidence type="ECO:0000259" key="5">
    <source>
        <dbReference type="PROSITE" id="PS50977"/>
    </source>
</evidence>
<evidence type="ECO:0000256" key="3">
    <source>
        <dbReference type="ARBA" id="ARBA00023163"/>
    </source>
</evidence>
<reference evidence="6 7" key="2">
    <citation type="submission" date="2019-08" db="EMBL/GenBank/DDBJ databases">
        <title>Amycolatopsis acidicola sp. nov., isolated from peat swamp forest soil.</title>
        <authorList>
            <person name="Srisuk N."/>
        </authorList>
    </citation>
    <scope>NUCLEOTIDE SEQUENCE [LARGE SCALE GENOMIC DNA]</scope>
    <source>
        <strain evidence="6 7">TBRC 6029</strain>
    </source>
</reference>
<dbReference type="InterPro" id="IPR001647">
    <property type="entry name" value="HTH_TetR"/>
</dbReference>
<organism evidence="6 7">
    <name type="scientific">Amycolatopsis rhizosphaerae</name>
    <dbReference type="NCBI Taxonomy" id="2053003"/>
    <lineage>
        <taxon>Bacteria</taxon>
        <taxon>Bacillati</taxon>
        <taxon>Actinomycetota</taxon>
        <taxon>Actinomycetes</taxon>
        <taxon>Pseudonocardiales</taxon>
        <taxon>Pseudonocardiaceae</taxon>
        <taxon>Amycolatopsis</taxon>
    </lineage>
</organism>
<evidence type="ECO:0000313" key="7">
    <source>
        <dbReference type="Proteomes" id="UP000320011"/>
    </source>
</evidence>
<dbReference type="InterPro" id="IPR036271">
    <property type="entry name" value="Tet_transcr_reg_TetR-rel_C_sf"/>
</dbReference>
<name>A0A558CH21_9PSEU</name>
<dbReference type="EMBL" id="VJWX01000176">
    <property type="protein sequence ID" value="TVT48071.1"/>
    <property type="molecule type" value="Genomic_DNA"/>
</dbReference>
<dbReference type="SUPFAM" id="SSF46689">
    <property type="entry name" value="Homeodomain-like"/>
    <property type="match status" value="1"/>
</dbReference>
<evidence type="ECO:0000256" key="4">
    <source>
        <dbReference type="PROSITE-ProRule" id="PRU00335"/>
    </source>
</evidence>
<dbReference type="Pfam" id="PF21993">
    <property type="entry name" value="TetR_C_13_2"/>
    <property type="match status" value="1"/>
</dbReference>
<protein>
    <submittedName>
        <fullName evidence="6">TetR/AcrR family transcriptional regulator</fullName>
    </submittedName>
</protein>
<sequence length="189" mass="20599">MIGTAMRLFRREGYTATSWRRLVDEAGTPWGSAYHHFPGGKEELGVAAVEFGTEYVLTTLHRAFERHESVAEAVAWWYHKAGQSLAADGYRDGCPIATLTLETANASPRLTAACAKAFQRWHTEVTEQLRQRGYAAGDAEDLSLAIMNNLQGALLLSRIRRDTAPLSAAARHVAILLAAAPTGLPPRAV</sequence>
<evidence type="ECO:0000256" key="1">
    <source>
        <dbReference type="ARBA" id="ARBA00023015"/>
    </source>
</evidence>
<dbReference type="PANTHER" id="PTHR47506:SF3">
    <property type="entry name" value="HTH-TYPE TRANSCRIPTIONAL REGULATOR LMRA"/>
    <property type="match status" value="1"/>
</dbReference>
<evidence type="ECO:0000313" key="6">
    <source>
        <dbReference type="EMBL" id="TVT48071.1"/>
    </source>
</evidence>
<keyword evidence="7" id="KW-1185">Reference proteome</keyword>
<dbReference type="PANTHER" id="PTHR47506">
    <property type="entry name" value="TRANSCRIPTIONAL REGULATORY PROTEIN"/>
    <property type="match status" value="1"/>
</dbReference>
<dbReference type="SUPFAM" id="SSF48498">
    <property type="entry name" value="Tetracyclin repressor-like, C-terminal domain"/>
    <property type="match status" value="1"/>
</dbReference>
<dbReference type="Pfam" id="PF00440">
    <property type="entry name" value="TetR_N"/>
    <property type="match status" value="1"/>
</dbReference>
<dbReference type="PROSITE" id="PS50977">
    <property type="entry name" value="HTH_TETR_2"/>
    <property type="match status" value="1"/>
</dbReference>
<dbReference type="OrthoDB" id="4567939at2"/>
<dbReference type="Gene3D" id="1.10.357.10">
    <property type="entry name" value="Tetracycline Repressor, domain 2"/>
    <property type="match status" value="1"/>
</dbReference>
<keyword evidence="2 4" id="KW-0238">DNA-binding</keyword>
<keyword evidence="3" id="KW-0804">Transcription</keyword>
<feature type="domain" description="HTH tetR-type" evidence="5">
    <location>
        <begin position="1"/>
        <end position="55"/>
    </location>
</feature>
<gene>
    <name evidence="6" type="ORF">FNH05_18305</name>
</gene>
<comment type="caution">
    <text evidence="6">The sequence shown here is derived from an EMBL/GenBank/DDBJ whole genome shotgun (WGS) entry which is preliminary data.</text>
</comment>
<accession>A0A558CH21</accession>
<reference evidence="6 7" key="1">
    <citation type="submission" date="2019-07" db="EMBL/GenBank/DDBJ databases">
        <authorList>
            <person name="Duangmal K."/>
            <person name="Teo W.F.A."/>
        </authorList>
    </citation>
    <scope>NUCLEOTIDE SEQUENCE [LARGE SCALE GENOMIC DNA]</scope>
    <source>
        <strain evidence="6 7">TBRC 6029</strain>
    </source>
</reference>
<feature type="DNA-binding region" description="H-T-H motif" evidence="4">
    <location>
        <begin position="18"/>
        <end position="37"/>
    </location>
</feature>
<dbReference type="AlphaFoldDB" id="A0A558CH21"/>
<proteinExistence type="predicted"/>